<dbReference type="Proteomes" id="UP000092125">
    <property type="component" value="Unassembled WGS sequence"/>
</dbReference>
<keyword evidence="1" id="KW-1133">Transmembrane helix</keyword>
<keyword evidence="1" id="KW-0472">Membrane</keyword>
<feature type="transmembrane region" description="Helical" evidence="1">
    <location>
        <begin position="133"/>
        <end position="153"/>
    </location>
</feature>
<feature type="transmembrane region" description="Helical" evidence="1">
    <location>
        <begin position="207"/>
        <end position="235"/>
    </location>
</feature>
<feature type="transmembrane region" description="Helical" evidence="1">
    <location>
        <begin position="180"/>
        <end position="201"/>
    </location>
</feature>
<organism evidence="2 3">
    <name type="scientific">Stenotrophomonas maltophilia</name>
    <name type="common">Pseudomonas maltophilia</name>
    <name type="synonym">Xanthomonas maltophilia</name>
    <dbReference type="NCBI Taxonomy" id="40324"/>
    <lineage>
        <taxon>Bacteria</taxon>
        <taxon>Pseudomonadati</taxon>
        <taxon>Pseudomonadota</taxon>
        <taxon>Gammaproteobacteria</taxon>
        <taxon>Lysobacterales</taxon>
        <taxon>Lysobacteraceae</taxon>
        <taxon>Stenotrophomonas</taxon>
        <taxon>Stenotrophomonas maltophilia group</taxon>
    </lineage>
</organism>
<feature type="transmembrane region" description="Helical" evidence="1">
    <location>
        <begin position="428"/>
        <end position="445"/>
    </location>
</feature>
<dbReference type="PANTHER" id="PTHR43471">
    <property type="entry name" value="ABC TRANSPORTER PERMEASE"/>
    <property type="match status" value="1"/>
</dbReference>
<dbReference type="GO" id="GO:0005886">
    <property type="term" value="C:plasma membrane"/>
    <property type="evidence" value="ECO:0007669"/>
    <property type="project" value="UniProtKB-SubCell"/>
</dbReference>
<evidence type="ECO:0000313" key="2">
    <source>
        <dbReference type="EMBL" id="OBU61254.1"/>
    </source>
</evidence>
<accession>A0AAP7L0J6</accession>
<dbReference type="EMBL" id="LYVI01000006">
    <property type="protein sequence ID" value="OBU61254.1"/>
    <property type="molecule type" value="Genomic_DNA"/>
</dbReference>
<protein>
    <submittedName>
        <fullName evidence="2">ABC transporter permease</fullName>
    </submittedName>
</protein>
<proteinExistence type="predicted"/>
<keyword evidence="1" id="KW-0812">Transmembrane</keyword>
<dbReference type="AlphaFoldDB" id="A0AAP7L0J6"/>
<dbReference type="PANTHER" id="PTHR43471:SF14">
    <property type="entry name" value="ABC-2 TYPE TRANSPORT SYSTEM PERMEASE PROTEIN"/>
    <property type="match status" value="1"/>
</dbReference>
<evidence type="ECO:0000313" key="3">
    <source>
        <dbReference type="Proteomes" id="UP000092125"/>
    </source>
</evidence>
<sequence length="452" mass="48481">MSSLSVAGHEARRLLRDRALPTLLMLLLALAAYAAWNGRAWVEQRNAAIGVIQLEEQHTHDRSRVFVGKAPSVLPRVQPVLPPAAMTSVSIGQAEAYPYTADVVALGDRTQLFRNVWADIGNPAARAAGRFDLAFVIVFLLPLVILAASYDLWARERERGIAALVLSQPVAVGRLIAVKALARGGVVLLPAGVILVGAAAWSGAESLAGLGLLSLVILAYGGFWLAVAVLIGCFARRTTEAAIAAGAVWLLIVVMAPSLTLAAVNLAVPPPSQMQLATDVKARLAATARQQTLHRRSASTAVRSSTPVIPDHVREAYADLLATDLDLAPLIESHERAQDARHRVLDNVRLLMPAVAVQDALDRIAGSDADRALAFQDQVHAFWQARRLLHKAYLDRDAPQTLAEYEALPRFWFVEPAGAGRRGLRADLAALLAATLILLIAAGSMRRRLATP</sequence>
<dbReference type="Pfam" id="PF12679">
    <property type="entry name" value="ABC2_membrane_2"/>
    <property type="match status" value="1"/>
</dbReference>
<reference evidence="2 3" key="1">
    <citation type="submission" date="2016-05" db="EMBL/GenBank/DDBJ databases">
        <title>Draft Genome Sequences of Stenotrophomonas maltophilia Strains Sm32COP, Sm41DVV, Sm46PAILV, SmF3, SmF22, SmSOFb1 and SmCVFa1, Isolated from Different Manures, in France.</title>
        <authorList>
            <person name="Nazaret S."/>
            <person name="Bodilis J."/>
        </authorList>
    </citation>
    <scope>NUCLEOTIDE SEQUENCE [LARGE SCALE GENOMIC DNA]</scope>
    <source>
        <strain evidence="2 3">Sm41DVV</strain>
    </source>
</reference>
<dbReference type="RefSeq" id="WP_065182268.1">
    <property type="nucleotide sequence ID" value="NZ_LYVI01000006.1"/>
</dbReference>
<feature type="transmembrane region" description="Helical" evidence="1">
    <location>
        <begin position="247"/>
        <end position="268"/>
    </location>
</feature>
<gene>
    <name evidence="2" type="ORF">A9K56_11185</name>
</gene>
<dbReference type="GO" id="GO:0140359">
    <property type="term" value="F:ABC-type transporter activity"/>
    <property type="evidence" value="ECO:0007669"/>
    <property type="project" value="InterPro"/>
</dbReference>
<evidence type="ECO:0000256" key="1">
    <source>
        <dbReference type="SAM" id="Phobius"/>
    </source>
</evidence>
<name>A0AAP7L0J6_STEMA</name>
<comment type="caution">
    <text evidence="2">The sequence shown here is derived from an EMBL/GenBank/DDBJ whole genome shotgun (WGS) entry which is preliminary data.</text>
</comment>